<dbReference type="Proteomes" id="UP000326509">
    <property type="component" value="Unassembled WGS sequence"/>
</dbReference>
<dbReference type="RefSeq" id="WP_151672741.1">
    <property type="nucleotide sequence ID" value="NZ_BKCG01000001.1"/>
</dbReference>
<keyword evidence="7" id="KW-0472">Membrane</keyword>
<feature type="transmembrane region" description="Helical" evidence="7">
    <location>
        <begin position="7"/>
        <end position="30"/>
    </location>
</feature>
<protein>
    <recommendedName>
        <fullName evidence="8">AlgX/AlgJ SGNH hydrolase-like domain-containing protein</fullName>
    </recommendedName>
</protein>
<dbReference type="Pfam" id="PF16822">
    <property type="entry name" value="ALGX"/>
    <property type="match status" value="1"/>
</dbReference>
<gene>
    <name evidence="9" type="ORF">ULMA_07860</name>
</gene>
<evidence type="ECO:0000256" key="3">
    <source>
        <dbReference type="ARBA" id="ARBA00022679"/>
    </source>
</evidence>
<dbReference type="GO" id="GO:0042597">
    <property type="term" value="C:periplasmic space"/>
    <property type="evidence" value="ECO:0007669"/>
    <property type="project" value="UniProtKB-SubCell"/>
</dbReference>
<evidence type="ECO:0000313" key="10">
    <source>
        <dbReference type="Proteomes" id="UP000326509"/>
    </source>
</evidence>
<keyword evidence="5" id="KW-0574">Periplasm</keyword>
<comment type="subcellular location">
    <subcellularLocation>
        <location evidence="1">Periplasm</location>
    </subcellularLocation>
</comment>
<dbReference type="AlphaFoldDB" id="A0A5J4IYF0"/>
<keyword evidence="4" id="KW-0732">Signal</keyword>
<evidence type="ECO:0000256" key="7">
    <source>
        <dbReference type="SAM" id="Phobius"/>
    </source>
</evidence>
<keyword evidence="7" id="KW-0812">Transmembrane</keyword>
<accession>A0A5J4IYF0</accession>
<keyword evidence="6" id="KW-0016">Alginate biosynthesis</keyword>
<comment type="caution">
    <text evidence="9">The sequence shown here is derived from an EMBL/GenBank/DDBJ whole genome shotgun (WGS) entry which is preliminary data.</text>
</comment>
<proteinExistence type="predicted"/>
<dbReference type="GO" id="GO:0042121">
    <property type="term" value="P:alginic acid biosynthetic process"/>
    <property type="evidence" value="ECO:0007669"/>
    <property type="project" value="UniProtKB-UniPathway"/>
</dbReference>
<evidence type="ECO:0000256" key="2">
    <source>
        <dbReference type="ARBA" id="ARBA00005182"/>
    </source>
</evidence>
<evidence type="ECO:0000256" key="5">
    <source>
        <dbReference type="ARBA" id="ARBA00022764"/>
    </source>
</evidence>
<evidence type="ECO:0000259" key="8">
    <source>
        <dbReference type="Pfam" id="PF16822"/>
    </source>
</evidence>
<feature type="domain" description="AlgX/AlgJ SGNH hydrolase-like" evidence="8">
    <location>
        <begin position="93"/>
        <end position="317"/>
    </location>
</feature>
<name>A0A5J4IYF0_9FLAO</name>
<evidence type="ECO:0000256" key="4">
    <source>
        <dbReference type="ARBA" id="ARBA00022729"/>
    </source>
</evidence>
<dbReference type="InterPro" id="IPR031811">
    <property type="entry name" value="ALGX/ALGJ_SGNH-like"/>
</dbReference>
<reference evidence="9 10" key="1">
    <citation type="submission" date="2019-08" db="EMBL/GenBank/DDBJ databases">
        <title>Draft genome sequence of Ulvibacter marinus type strain NBRC 109484.</title>
        <authorList>
            <person name="Kawano K."/>
            <person name="Ushijima N."/>
            <person name="Kihara M."/>
            <person name="Itoh H."/>
        </authorList>
    </citation>
    <scope>NUCLEOTIDE SEQUENCE [LARGE SCALE GENOMIC DNA]</scope>
    <source>
        <strain evidence="9 10">NBRC 109484</strain>
    </source>
</reference>
<evidence type="ECO:0000313" key="9">
    <source>
        <dbReference type="EMBL" id="GER58678.1"/>
    </source>
</evidence>
<keyword evidence="3" id="KW-0808">Transferase</keyword>
<dbReference type="GO" id="GO:0016740">
    <property type="term" value="F:transferase activity"/>
    <property type="evidence" value="ECO:0007669"/>
    <property type="project" value="UniProtKB-KW"/>
</dbReference>
<keyword evidence="10" id="KW-1185">Reference proteome</keyword>
<sequence>MKKAKIILQVFFIVAFALLLIAPFIGFLILPEANVSNENRKLTGLPEQSFTKEYFQDFELYFNDRFPNRQKFIAKNAEIKIKYFKVSPFPDKVQIGNDGFLFINTDEALKSYSRRDLLTTDDLNKFVDKIVKKDSLLKARGISYYFGYFPNKHNIYIEKLPKAMRVQIRDTISLATQLKKGLSLNGFTLFEPSVYPERKEALRYLKLDTHWSNLGSFQAYQDFFKTFTELDVTPYKYNDFRWRNVHQRFGDLTKLAGLDSIAGYEEYRPLSDLKSQSNKYVYDTLESLPPRAIRTTNNSIDAKQKKLLVFGDSYSNNMIPFYSLHFKEVIYLRDEYNQQMVDSIKPNIVLEVSVERFLYKHI</sequence>
<dbReference type="OrthoDB" id="175771at2"/>
<keyword evidence="7" id="KW-1133">Transmembrane helix</keyword>
<organism evidence="9 10">
    <name type="scientific">Patiriisocius marinus</name>
    <dbReference type="NCBI Taxonomy" id="1397112"/>
    <lineage>
        <taxon>Bacteria</taxon>
        <taxon>Pseudomonadati</taxon>
        <taxon>Bacteroidota</taxon>
        <taxon>Flavobacteriia</taxon>
        <taxon>Flavobacteriales</taxon>
        <taxon>Flavobacteriaceae</taxon>
        <taxon>Patiriisocius</taxon>
    </lineage>
</organism>
<comment type="pathway">
    <text evidence="2">Glycan biosynthesis; alginate biosynthesis.</text>
</comment>
<dbReference type="UniPathway" id="UPA00286"/>
<evidence type="ECO:0000256" key="6">
    <source>
        <dbReference type="ARBA" id="ARBA00022841"/>
    </source>
</evidence>
<evidence type="ECO:0000256" key="1">
    <source>
        <dbReference type="ARBA" id="ARBA00004418"/>
    </source>
</evidence>
<dbReference type="EMBL" id="BKCG01000001">
    <property type="protein sequence ID" value="GER58678.1"/>
    <property type="molecule type" value="Genomic_DNA"/>
</dbReference>